<protein>
    <submittedName>
        <fullName evidence="1">Uncharacterized protein</fullName>
    </submittedName>
</protein>
<dbReference type="EMBL" id="JBHSWU010000203">
    <property type="protein sequence ID" value="MFC6724518.1"/>
    <property type="molecule type" value="Genomic_DNA"/>
</dbReference>
<name>A0ABD5RZR4_9EURY</name>
<gene>
    <name evidence="1" type="ORF">ACFQE1_09050</name>
</gene>
<proteinExistence type="predicted"/>
<organism evidence="1 2">
    <name type="scientific">Halobium palmae</name>
    <dbReference type="NCBI Taxonomy" id="1776492"/>
    <lineage>
        <taxon>Archaea</taxon>
        <taxon>Methanobacteriati</taxon>
        <taxon>Methanobacteriota</taxon>
        <taxon>Stenosarchaea group</taxon>
        <taxon>Halobacteria</taxon>
        <taxon>Halobacteriales</taxon>
        <taxon>Haloferacaceae</taxon>
        <taxon>Halobium</taxon>
    </lineage>
</organism>
<evidence type="ECO:0000313" key="1">
    <source>
        <dbReference type="EMBL" id="MFC6724518.1"/>
    </source>
</evidence>
<dbReference type="Proteomes" id="UP001596328">
    <property type="component" value="Unassembled WGS sequence"/>
</dbReference>
<reference evidence="1 2" key="1">
    <citation type="journal article" date="2019" name="Int. J. Syst. Evol. Microbiol.">
        <title>The Global Catalogue of Microorganisms (GCM) 10K type strain sequencing project: providing services to taxonomists for standard genome sequencing and annotation.</title>
        <authorList>
            <consortium name="The Broad Institute Genomics Platform"/>
            <consortium name="The Broad Institute Genome Sequencing Center for Infectious Disease"/>
            <person name="Wu L."/>
            <person name="Ma J."/>
        </authorList>
    </citation>
    <scope>NUCLEOTIDE SEQUENCE [LARGE SCALE GENOMIC DNA]</scope>
    <source>
        <strain evidence="1 2">NBRC 111368</strain>
    </source>
</reference>
<evidence type="ECO:0000313" key="2">
    <source>
        <dbReference type="Proteomes" id="UP001596328"/>
    </source>
</evidence>
<accession>A0ABD5RZR4</accession>
<comment type="caution">
    <text evidence="1">The sequence shown here is derived from an EMBL/GenBank/DDBJ whole genome shotgun (WGS) entry which is preliminary data.</text>
</comment>
<keyword evidence="2" id="KW-1185">Reference proteome</keyword>
<dbReference type="AlphaFoldDB" id="A0ABD5RZR4"/>
<sequence length="89" mass="9940">MTPQSHVESVEEGDEFYHVRFRDPDAFDEIRTPEWAAEVAEDVSKGAEVRMGKETGSDDWDVQSVLVKKSVGREGAGEQATKIVEKIES</sequence>